<dbReference type="Gene3D" id="1.20.144.10">
    <property type="entry name" value="Phosphatidic acid phosphatase type 2/haloperoxidase"/>
    <property type="match status" value="1"/>
</dbReference>
<dbReference type="SMART" id="SM00014">
    <property type="entry name" value="acidPPc"/>
    <property type="match status" value="1"/>
</dbReference>
<dbReference type="PANTHER" id="PTHR14969">
    <property type="entry name" value="SPHINGOSINE-1-PHOSPHATE PHOSPHOHYDROLASE"/>
    <property type="match status" value="1"/>
</dbReference>
<reference evidence="3" key="1">
    <citation type="submission" date="2023-02" db="EMBL/GenBank/DDBJ databases">
        <title>Genome of toxic invasive species Heracleum sosnowskyi carries increased number of genes despite the absence of recent whole-genome duplications.</title>
        <authorList>
            <person name="Schelkunov M."/>
            <person name="Shtratnikova V."/>
            <person name="Makarenko M."/>
            <person name="Klepikova A."/>
            <person name="Omelchenko D."/>
            <person name="Novikova G."/>
            <person name="Obukhova E."/>
            <person name="Bogdanov V."/>
            <person name="Penin A."/>
            <person name="Logacheva M."/>
        </authorList>
    </citation>
    <scope>NUCLEOTIDE SEQUENCE</scope>
    <source>
        <strain evidence="3">Hsosn_3</strain>
        <tissue evidence="3">Leaf</tissue>
    </source>
</reference>
<dbReference type="Pfam" id="PF01569">
    <property type="entry name" value="PAP2"/>
    <property type="match status" value="1"/>
</dbReference>
<feature type="transmembrane region" description="Helical" evidence="1">
    <location>
        <begin position="171"/>
        <end position="194"/>
    </location>
</feature>
<dbReference type="SUPFAM" id="SSF48317">
    <property type="entry name" value="Acid phosphatase/Vanadium-dependent haloperoxidase"/>
    <property type="match status" value="1"/>
</dbReference>
<dbReference type="EMBL" id="JAUIZM010000005">
    <property type="protein sequence ID" value="KAK1381807.1"/>
    <property type="molecule type" value="Genomic_DNA"/>
</dbReference>
<dbReference type="InterPro" id="IPR036938">
    <property type="entry name" value="PAP2/HPO_sf"/>
</dbReference>
<proteinExistence type="predicted"/>
<protein>
    <submittedName>
        <fullName evidence="3">Lipid phosphate phosphatase beta</fullName>
    </submittedName>
</protein>
<feature type="domain" description="Phosphatidic acid phosphatase type 2/haloperoxidase" evidence="2">
    <location>
        <begin position="71"/>
        <end position="189"/>
    </location>
</feature>
<dbReference type="GO" id="GO:0042392">
    <property type="term" value="F:sphingosine-1-phosphate phosphatase activity"/>
    <property type="evidence" value="ECO:0007669"/>
    <property type="project" value="TreeGrafter"/>
</dbReference>
<evidence type="ECO:0000313" key="3">
    <source>
        <dbReference type="EMBL" id="KAK1381807.1"/>
    </source>
</evidence>
<comment type="caution">
    <text evidence="3">The sequence shown here is derived from an EMBL/GenBank/DDBJ whole genome shotgun (WGS) entry which is preliminary data.</text>
</comment>
<feature type="transmembrane region" description="Helical" evidence="1">
    <location>
        <begin position="124"/>
        <end position="142"/>
    </location>
</feature>
<feature type="transmembrane region" description="Helical" evidence="1">
    <location>
        <begin position="76"/>
        <end position="94"/>
    </location>
</feature>
<sequence>MAPHPQQPQPSLLNRLTTLDKHLSLTLYTLTSSILPHSLLKLLEFLGDGRLFFPLILSTLAISSQLLPIYPFLVNLLIGSVLDLILIGSIKHIVQRPRPVYNKNMSLVFDVDHWSFPSGHSSRVCFIAGLVCLSDVGIVYLVYDFEMLKIGVCVWAGVTSISRVLLGRHYVFDVVVGACLGVFEAVAVICFLNYEKLASVWADGLSKKYKFWTTAKVWVLFGKNNWRMPDYALLYAK</sequence>
<keyword evidence="1" id="KW-0472">Membrane</keyword>
<dbReference type="PANTHER" id="PTHR14969:SF13">
    <property type="entry name" value="AT30094P"/>
    <property type="match status" value="1"/>
</dbReference>
<dbReference type="Proteomes" id="UP001237642">
    <property type="component" value="Unassembled WGS sequence"/>
</dbReference>
<gene>
    <name evidence="3" type="ORF">POM88_019542</name>
</gene>
<accession>A0AAD8IC46</accession>
<reference evidence="3" key="2">
    <citation type="submission" date="2023-05" db="EMBL/GenBank/DDBJ databases">
        <authorList>
            <person name="Schelkunov M.I."/>
        </authorList>
    </citation>
    <scope>NUCLEOTIDE SEQUENCE</scope>
    <source>
        <strain evidence="3">Hsosn_3</strain>
        <tissue evidence="3">Leaf</tissue>
    </source>
</reference>
<keyword evidence="1" id="KW-0812">Transmembrane</keyword>
<keyword evidence="1" id="KW-1133">Transmembrane helix</keyword>
<evidence type="ECO:0000256" key="1">
    <source>
        <dbReference type="SAM" id="Phobius"/>
    </source>
</evidence>
<evidence type="ECO:0000313" key="4">
    <source>
        <dbReference type="Proteomes" id="UP001237642"/>
    </source>
</evidence>
<name>A0AAD8IC46_9APIA</name>
<dbReference type="InterPro" id="IPR000326">
    <property type="entry name" value="PAP2/HPO"/>
</dbReference>
<evidence type="ECO:0000259" key="2">
    <source>
        <dbReference type="SMART" id="SM00014"/>
    </source>
</evidence>
<keyword evidence="4" id="KW-1185">Reference proteome</keyword>
<dbReference type="AlphaFoldDB" id="A0AAD8IC46"/>
<organism evidence="3 4">
    <name type="scientific">Heracleum sosnowskyi</name>
    <dbReference type="NCBI Taxonomy" id="360622"/>
    <lineage>
        <taxon>Eukaryota</taxon>
        <taxon>Viridiplantae</taxon>
        <taxon>Streptophyta</taxon>
        <taxon>Embryophyta</taxon>
        <taxon>Tracheophyta</taxon>
        <taxon>Spermatophyta</taxon>
        <taxon>Magnoliopsida</taxon>
        <taxon>eudicotyledons</taxon>
        <taxon>Gunneridae</taxon>
        <taxon>Pentapetalae</taxon>
        <taxon>asterids</taxon>
        <taxon>campanulids</taxon>
        <taxon>Apiales</taxon>
        <taxon>Apiaceae</taxon>
        <taxon>Apioideae</taxon>
        <taxon>apioid superclade</taxon>
        <taxon>Tordylieae</taxon>
        <taxon>Tordyliinae</taxon>
        <taxon>Heracleum</taxon>
    </lineage>
</organism>